<accession>A0A223EH96</accession>
<dbReference type="RefSeq" id="WP_063234283.1">
    <property type="nucleotide sequence ID" value="NZ_BCVO01000014.1"/>
</dbReference>
<organism evidence="3 4">
    <name type="scientific">Peribacillus simplex NBRC 15720 = DSM 1321</name>
    <dbReference type="NCBI Taxonomy" id="1349754"/>
    <lineage>
        <taxon>Bacteria</taxon>
        <taxon>Bacillati</taxon>
        <taxon>Bacillota</taxon>
        <taxon>Bacilli</taxon>
        <taxon>Bacillales</taxon>
        <taxon>Bacillaceae</taxon>
        <taxon>Peribacillus</taxon>
    </lineage>
</organism>
<evidence type="ECO:0000313" key="3">
    <source>
        <dbReference type="EMBL" id="ASS94629.1"/>
    </source>
</evidence>
<dbReference type="PANTHER" id="PTHR40050">
    <property type="entry name" value="INNER SPORE COAT PROTEIN H"/>
    <property type="match status" value="1"/>
</dbReference>
<dbReference type="Proteomes" id="UP000214618">
    <property type="component" value="Chromosome"/>
</dbReference>
<evidence type="ECO:0008006" key="5">
    <source>
        <dbReference type="Google" id="ProtNLM"/>
    </source>
</evidence>
<dbReference type="InterPro" id="IPR014867">
    <property type="entry name" value="Spore_coat_CotH_CotH2/3/7"/>
</dbReference>
<feature type="transmembrane region" description="Helical" evidence="2">
    <location>
        <begin position="555"/>
        <end position="575"/>
    </location>
</feature>
<evidence type="ECO:0000256" key="1">
    <source>
        <dbReference type="SAM" id="MobiDB-lite"/>
    </source>
</evidence>
<sequence>MLKTRYVVATIGLLIIIFIAVMFFLPNLQVEKATKGNTYTESVFDQSKVTTVDITLADEDLDSILDNPTEKEIVNADVTIDGETVKNVGFRTKGNLSLNSVVQMGDSDRYSWKIDFDYYQEDQDLHGLKKLALNNNYSDPTYMREYLSYELMDKMGIATPGHSYMYVTINGKEWGLYLGVEAIEETFLSTNFTDGTGDLYYPDGTGSDLKWISDDIDDYTGINLKTNDHSDQSAMIKMLEAINNGGNVEEVLDVDEMLRYFAANTALVNLDHYQGDKKHNYYLYEENGVFSILPWDYNMSFGGYSGGGGRQAGESDQENKNEGNEVAADQKDGATAESNDDAAKQDDTELVGEAPNKNGGGMMDMSSNFMNESNINFSITEPVSGTTLEDRPLLNALLSNDGYREKYYDYLDDIATDFFSEEKMTAMTTEISTLITPYVKKDPTKFYTMDEYIEATSGEETLVDFAIQRAESILAQLSGDLVVEAETESSMSGGAPNMGDDANAGQQPPSMGGGENGDAMQPPDMDRGGNGAPPGINGNMGQKGAGNSSSSKDTIILSSVLLILLLGAMAFAHFFRRRGKKG</sequence>
<feature type="compositionally biased region" description="Basic and acidic residues" evidence="1">
    <location>
        <begin position="317"/>
        <end position="334"/>
    </location>
</feature>
<dbReference type="PANTHER" id="PTHR40050:SF1">
    <property type="entry name" value="INNER SPORE COAT PROTEIN H"/>
    <property type="match status" value="1"/>
</dbReference>
<evidence type="ECO:0000256" key="2">
    <source>
        <dbReference type="SAM" id="Phobius"/>
    </source>
</evidence>
<evidence type="ECO:0000313" key="4">
    <source>
        <dbReference type="Proteomes" id="UP000214618"/>
    </source>
</evidence>
<keyword evidence="2" id="KW-1133">Transmembrane helix</keyword>
<feature type="region of interest" description="Disordered" evidence="1">
    <location>
        <begin position="485"/>
        <end position="549"/>
    </location>
</feature>
<reference evidence="3 4" key="1">
    <citation type="submission" date="2016-10" db="EMBL/GenBank/DDBJ databases">
        <title>The whole genome sequencing and assembly of Bacillus simplex DSM 1321 strain.</title>
        <authorList>
            <person name="Park M.-K."/>
            <person name="Lee Y.-J."/>
            <person name="Yi H."/>
            <person name="Bahn Y.-S."/>
            <person name="Kim J.F."/>
            <person name="Lee D.-W."/>
        </authorList>
    </citation>
    <scope>NUCLEOTIDE SEQUENCE [LARGE SCALE GENOMIC DNA]</scope>
    <source>
        <strain evidence="3 4">DSM 1321</strain>
    </source>
</reference>
<dbReference type="OrthoDB" id="3235126at2"/>
<feature type="region of interest" description="Disordered" evidence="1">
    <location>
        <begin position="308"/>
        <end position="363"/>
    </location>
</feature>
<dbReference type="Pfam" id="PF08757">
    <property type="entry name" value="CotH"/>
    <property type="match status" value="2"/>
</dbReference>
<keyword evidence="2" id="KW-0812">Transmembrane</keyword>
<name>A0A223EH96_9BACI</name>
<dbReference type="EMBL" id="CP017704">
    <property type="protein sequence ID" value="ASS94629.1"/>
    <property type="molecule type" value="Genomic_DNA"/>
</dbReference>
<dbReference type="AlphaFoldDB" id="A0A223EH96"/>
<proteinExistence type="predicted"/>
<dbReference type="GeneID" id="56473528"/>
<gene>
    <name evidence="3" type="ORF">BS1321_12295</name>
</gene>
<protein>
    <recommendedName>
        <fullName evidence="5">Spore coat protein CotH</fullName>
    </recommendedName>
</protein>
<keyword evidence="2" id="KW-0472">Membrane</keyword>
<feature type="transmembrane region" description="Helical" evidence="2">
    <location>
        <begin position="7"/>
        <end position="25"/>
    </location>
</feature>